<keyword evidence="2" id="KW-1134">Transmembrane beta strand</keyword>
<dbReference type="EMBL" id="UINC01077189">
    <property type="protein sequence ID" value="SVC17085.1"/>
    <property type="molecule type" value="Genomic_DNA"/>
</dbReference>
<evidence type="ECO:0000256" key="3">
    <source>
        <dbReference type="ARBA" id="ARBA00022692"/>
    </source>
</evidence>
<protein>
    <recommendedName>
        <fullName evidence="7">Outer membrane efflux protein</fullName>
    </recommendedName>
</protein>
<evidence type="ECO:0000256" key="1">
    <source>
        <dbReference type="ARBA" id="ARBA00004442"/>
    </source>
</evidence>
<accession>A0A382JZS8</accession>
<evidence type="ECO:0000256" key="5">
    <source>
        <dbReference type="ARBA" id="ARBA00023237"/>
    </source>
</evidence>
<dbReference type="GO" id="GO:0015562">
    <property type="term" value="F:efflux transmembrane transporter activity"/>
    <property type="evidence" value="ECO:0007669"/>
    <property type="project" value="InterPro"/>
</dbReference>
<keyword evidence="5" id="KW-0998">Cell outer membrane</keyword>
<keyword evidence="4" id="KW-0472">Membrane</keyword>
<dbReference type="InterPro" id="IPR051906">
    <property type="entry name" value="TolC-like"/>
</dbReference>
<dbReference type="AlphaFoldDB" id="A0A382JZS8"/>
<feature type="non-terminal residue" evidence="6">
    <location>
        <position position="1"/>
    </location>
</feature>
<sequence>MNLIKPLLILSGLFVNVFVANAEEIKYTCDTKFNELLSEGLHAHPSITVSKKLILGSDLQLRSAKWGYYPTPTIDVAKSIGKTRTILRLDQPLWAGGKIDATYDKAKAQKDEAIYSYAESQYKLIEDYVNVLQQYLHAQEKINIMNNSVLQLNSIMKTIDRMIEAGELNLADKNLLNTKIADIESSLTTVKAEFDVAKIQFEILTGKKIDCNIVPAGRAIFNDDINIEEFVESSLEFHPALRILNAKIESAKSDVRSEQSKLWPTLKLRAEHRDGSLYDSDSDKEENLVYLVLEMSTGAGASVLSSIERSEINVLKVKNQKLAKEKQVIDELFNNYIGFIAVKNNIEILSNDVDTAEEVFNSNKRMFFLQQKKWIEVVNSLIILNNKKIYKSKLIEEYRALEINLAL</sequence>
<evidence type="ECO:0000256" key="4">
    <source>
        <dbReference type="ARBA" id="ARBA00023136"/>
    </source>
</evidence>
<proteinExistence type="predicted"/>
<evidence type="ECO:0000313" key="6">
    <source>
        <dbReference type="EMBL" id="SVC17085.1"/>
    </source>
</evidence>
<evidence type="ECO:0008006" key="7">
    <source>
        <dbReference type="Google" id="ProtNLM"/>
    </source>
</evidence>
<dbReference type="PANTHER" id="PTHR30026:SF20">
    <property type="entry name" value="OUTER MEMBRANE PROTEIN TOLC"/>
    <property type="match status" value="1"/>
</dbReference>
<dbReference type="GO" id="GO:0015288">
    <property type="term" value="F:porin activity"/>
    <property type="evidence" value="ECO:0007669"/>
    <property type="project" value="TreeGrafter"/>
</dbReference>
<feature type="non-terminal residue" evidence="6">
    <location>
        <position position="407"/>
    </location>
</feature>
<dbReference type="GO" id="GO:1990281">
    <property type="term" value="C:efflux pump complex"/>
    <property type="evidence" value="ECO:0007669"/>
    <property type="project" value="TreeGrafter"/>
</dbReference>
<reference evidence="6" key="1">
    <citation type="submission" date="2018-05" db="EMBL/GenBank/DDBJ databases">
        <authorList>
            <person name="Lanie J.A."/>
            <person name="Ng W.-L."/>
            <person name="Kazmierczak K.M."/>
            <person name="Andrzejewski T.M."/>
            <person name="Davidsen T.M."/>
            <person name="Wayne K.J."/>
            <person name="Tettelin H."/>
            <person name="Glass J.I."/>
            <person name="Rusch D."/>
            <person name="Podicherti R."/>
            <person name="Tsui H.-C.T."/>
            <person name="Winkler M.E."/>
        </authorList>
    </citation>
    <scope>NUCLEOTIDE SEQUENCE</scope>
</reference>
<dbReference type="GO" id="GO:0009279">
    <property type="term" value="C:cell outer membrane"/>
    <property type="evidence" value="ECO:0007669"/>
    <property type="project" value="UniProtKB-SubCell"/>
</dbReference>
<dbReference type="SUPFAM" id="SSF56954">
    <property type="entry name" value="Outer membrane efflux proteins (OEP)"/>
    <property type="match status" value="1"/>
</dbReference>
<organism evidence="6">
    <name type="scientific">marine metagenome</name>
    <dbReference type="NCBI Taxonomy" id="408172"/>
    <lineage>
        <taxon>unclassified sequences</taxon>
        <taxon>metagenomes</taxon>
        <taxon>ecological metagenomes</taxon>
    </lineage>
</organism>
<keyword evidence="3" id="KW-0812">Transmembrane</keyword>
<name>A0A382JZS8_9ZZZZ</name>
<dbReference type="PANTHER" id="PTHR30026">
    <property type="entry name" value="OUTER MEMBRANE PROTEIN TOLC"/>
    <property type="match status" value="1"/>
</dbReference>
<evidence type="ECO:0000256" key="2">
    <source>
        <dbReference type="ARBA" id="ARBA00022452"/>
    </source>
</evidence>
<comment type="subcellular location">
    <subcellularLocation>
        <location evidence="1">Cell outer membrane</location>
    </subcellularLocation>
</comment>
<gene>
    <name evidence="6" type="ORF">METZ01_LOCUS269939</name>
</gene>
<dbReference type="Gene3D" id="1.20.1600.10">
    <property type="entry name" value="Outer membrane efflux proteins (OEP)"/>
    <property type="match status" value="1"/>
</dbReference>